<organism evidence="2 3">
    <name type="scientific">Planotetraspora kaengkrachanensis</name>
    <dbReference type="NCBI Taxonomy" id="575193"/>
    <lineage>
        <taxon>Bacteria</taxon>
        <taxon>Bacillati</taxon>
        <taxon>Actinomycetota</taxon>
        <taxon>Actinomycetes</taxon>
        <taxon>Streptosporangiales</taxon>
        <taxon>Streptosporangiaceae</taxon>
        <taxon>Planotetraspora</taxon>
    </lineage>
</organism>
<dbReference type="RefSeq" id="WP_203883702.1">
    <property type="nucleotide sequence ID" value="NZ_BAABHH010000011.1"/>
</dbReference>
<dbReference type="AlphaFoldDB" id="A0A8J3LXF4"/>
<name>A0A8J3LXF4_9ACTN</name>
<sequence>MLEAVVMVVVALAAVVTGVFVVLVIGIRREDSLGSITDRPPGPMAKGTRWILGLSVDHSACRYVNDPQHACPTCRRAYSYPRVH</sequence>
<protein>
    <submittedName>
        <fullName evidence="2">Uncharacterized protein</fullName>
    </submittedName>
</protein>
<keyword evidence="3" id="KW-1185">Reference proteome</keyword>
<dbReference type="Proteomes" id="UP000630097">
    <property type="component" value="Unassembled WGS sequence"/>
</dbReference>
<dbReference type="EMBL" id="BONV01000013">
    <property type="protein sequence ID" value="GIG80302.1"/>
    <property type="molecule type" value="Genomic_DNA"/>
</dbReference>
<gene>
    <name evidence="2" type="ORF">Pka01_34290</name>
</gene>
<keyword evidence="1" id="KW-1133">Transmembrane helix</keyword>
<reference evidence="2 3" key="1">
    <citation type="submission" date="2021-01" db="EMBL/GenBank/DDBJ databases">
        <title>Whole genome shotgun sequence of Planotetraspora kaengkrachanensis NBRC 104272.</title>
        <authorList>
            <person name="Komaki H."/>
            <person name="Tamura T."/>
        </authorList>
    </citation>
    <scope>NUCLEOTIDE SEQUENCE [LARGE SCALE GENOMIC DNA]</scope>
    <source>
        <strain evidence="2 3">NBRC 104272</strain>
    </source>
</reference>
<accession>A0A8J3LXF4</accession>
<keyword evidence="1" id="KW-0812">Transmembrane</keyword>
<feature type="transmembrane region" description="Helical" evidence="1">
    <location>
        <begin position="6"/>
        <end position="27"/>
    </location>
</feature>
<evidence type="ECO:0000313" key="3">
    <source>
        <dbReference type="Proteomes" id="UP000630097"/>
    </source>
</evidence>
<keyword evidence="1" id="KW-0472">Membrane</keyword>
<comment type="caution">
    <text evidence="2">The sequence shown here is derived from an EMBL/GenBank/DDBJ whole genome shotgun (WGS) entry which is preliminary data.</text>
</comment>
<proteinExistence type="predicted"/>
<evidence type="ECO:0000256" key="1">
    <source>
        <dbReference type="SAM" id="Phobius"/>
    </source>
</evidence>
<evidence type="ECO:0000313" key="2">
    <source>
        <dbReference type="EMBL" id="GIG80302.1"/>
    </source>
</evidence>